<dbReference type="PANTHER" id="PTHR12534:SF0">
    <property type="entry name" value="SMALL RIBOSOMAL SUBUNIT PROTEIN US2M"/>
    <property type="match status" value="1"/>
</dbReference>
<organism evidence="7 8">
    <name type="scientific">Desulfitobacterium metallireducens DSM 15288</name>
    <dbReference type="NCBI Taxonomy" id="871968"/>
    <lineage>
        <taxon>Bacteria</taxon>
        <taxon>Bacillati</taxon>
        <taxon>Bacillota</taxon>
        <taxon>Clostridia</taxon>
        <taxon>Eubacteriales</taxon>
        <taxon>Desulfitobacteriaceae</taxon>
        <taxon>Desulfitobacterium</taxon>
    </lineage>
</organism>
<keyword evidence="2 5" id="KW-0689">Ribosomal protein</keyword>
<accession>W0E9U2</accession>
<dbReference type="PROSITE" id="PS00963">
    <property type="entry name" value="RIBOSOMAL_S2_2"/>
    <property type="match status" value="1"/>
</dbReference>
<gene>
    <name evidence="5" type="primary">rpsB</name>
    <name evidence="7" type="ORF">DESME_11345</name>
</gene>
<dbReference type="PROSITE" id="PS00962">
    <property type="entry name" value="RIBOSOMAL_S2_1"/>
    <property type="match status" value="1"/>
</dbReference>
<dbReference type="AlphaFoldDB" id="W0E9U2"/>
<keyword evidence="3 5" id="KW-0687">Ribonucleoprotein</keyword>
<protein>
    <recommendedName>
        <fullName evidence="4 5">Small ribosomal subunit protein uS2</fullName>
    </recommendedName>
</protein>
<evidence type="ECO:0000256" key="4">
    <source>
        <dbReference type="ARBA" id="ARBA00035256"/>
    </source>
</evidence>
<evidence type="ECO:0000256" key="6">
    <source>
        <dbReference type="RuleBase" id="RU003631"/>
    </source>
</evidence>
<dbReference type="HOGENOM" id="CLU_040318_1_2_9"/>
<dbReference type="PANTHER" id="PTHR12534">
    <property type="entry name" value="30S RIBOSOMAL PROTEIN S2 PROKARYOTIC AND ORGANELLAR"/>
    <property type="match status" value="1"/>
</dbReference>
<dbReference type="InterPro" id="IPR001865">
    <property type="entry name" value="Ribosomal_uS2"/>
</dbReference>
<evidence type="ECO:0000313" key="7">
    <source>
        <dbReference type="EMBL" id="AHF07532.1"/>
    </source>
</evidence>
<proteinExistence type="inferred from homology"/>
<evidence type="ECO:0000256" key="2">
    <source>
        <dbReference type="ARBA" id="ARBA00022980"/>
    </source>
</evidence>
<dbReference type="OrthoDB" id="9808036at2"/>
<dbReference type="InterPro" id="IPR018130">
    <property type="entry name" value="Ribosomal_uS2_CS"/>
</dbReference>
<comment type="similarity">
    <text evidence="1 5 6">Belongs to the universal ribosomal protein uS2 family.</text>
</comment>
<keyword evidence="8" id="KW-1185">Reference proteome</keyword>
<name>W0E9U2_9FIRM</name>
<dbReference type="Proteomes" id="UP000010847">
    <property type="component" value="Chromosome"/>
</dbReference>
<dbReference type="NCBIfam" id="TIGR01011">
    <property type="entry name" value="rpsB_bact"/>
    <property type="match status" value="1"/>
</dbReference>
<dbReference type="PRINTS" id="PR00395">
    <property type="entry name" value="RIBOSOMALS2"/>
</dbReference>
<dbReference type="FunFam" id="1.10.287.610:FF:000001">
    <property type="entry name" value="30S ribosomal protein S2"/>
    <property type="match status" value="1"/>
</dbReference>
<dbReference type="InterPro" id="IPR023591">
    <property type="entry name" value="Ribosomal_uS2_flav_dom_sf"/>
</dbReference>
<dbReference type="Gene3D" id="3.40.50.10490">
    <property type="entry name" value="Glucose-6-phosphate isomerase like protein, domain 1"/>
    <property type="match status" value="1"/>
</dbReference>
<sequence>MAVISMKQLLEAGVHFGHQTRRWNPKMARYIFTERNGIYIIDLQKTVKKVDEAYNFVRNLAADGGTMLFVGTKKQAQESVKEEAERCGMYFVNERWLGGMLTNFQTIQKRVNRLKELERMDAEGVFEILPKKEVANLRHEMEKLERFLGGIKTMKKLPDALFIVDPRKERIAVAEARRLNIPIVGIVDTNCDPDEIDVVIPANDDAIRAVKLLTGKMADAIIEAQQGSLDEEAAEGQSAAEEVSAE</sequence>
<dbReference type="SUPFAM" id="SSF52313">
    <property type="entry name" value="Ribosomal protein S2"/>
    <property type="match status" value="1"/>
</dbReference>
<dbReference type="STRING" id="871968.DESME_11345"/>
<dbReference type="KEGG" id="dmt:DESME_11345"/>
<dbReference type="GO" id="GO:0006412">
    <property type="term" value="P:translation"/>
    <property type="evidence" value="ECO:0007669"/>
    <property type="project" value="UniProtKB-UniRule"/>
</dbReference>
<evidence type="ECO:0000256" key="5">
    <source>
        <dbReference type="HAMAP-Rule" id="MF_00291"/>
    </source>
</evidence>
<dbReference type="GO" id="GO:0022627">
    <property type="term" value="C:cytosolic small ribosomal subunit"/>
    <property type="evidence" value="ECO:0007669"/>
    <property type="project" value="TreeGrafter"/>
</dbReference>
<reference evidence="7 8" key="1">
    <citation type="submission" date="2013-12" db="EMBL/GenBank/DDBJ databases">
        <authorList>
            <consortium name="DOE Joint Genome Institute"/>
            <person name="Smidt H."/>
            <person name="Huntemann M."/>
            <person name="Han J."/>
            <person name="Chen A."/>
            <person name="Kyrpides N."/>
            <person name="Mavromatis K."/>
            <person name="Markowitz V."/>
            <person name="Palaniappan K."/>
            <person name="Ivanova N."/>
            <person name="Schaumberg A."/>
            <person name="Pati A."/>
            <person name="Liolios K."/>
            <person name="Nordberg H.P."/>
            <person name="Cantor M.N."/>
            <person name="Hua S.X."/>
            <person name="Woyke T."/>
        </authorList>
    </citation>
    <scope>NUCLEOTIDE SEQUENCE [LARGE SCALE GENOMIC DNA]</scope>
    <source>
        <strain evidence="8">DSM 15288</strain>
    </source>
</reference>
<evidence type="ECO:0000256" key="3">
    <source>
        <dbReference type="ARBA" id="ARBA00023274"/>
    </source>
</evidence>
<evidence type="ECO:0000256" key="1">
    <source>
        <dbReference type="ARBA" id="ARBA00006242"/>
    </source>
</evidence>
<dbReference type="EMBL" id="CP007032">
    <property type="protein sequence ID" value="AHF07532.1"/>
    <property type="molecule type" value="Genomic_DNA"/>
</dbReference>
<evidence type="ECO:0000313" key="8">
    <source>
        <dbReference type="Proteomes" id="UP000010847"/>
    </source>
</evidence>
<dbReference type="Gene3D" id="1.10.287.610">
    <property type="entry name" value="Helix hairpin bin"/>
    <property type="match status" value="1"/>
</dbReference>
<dbReference type="InterPro" id="IPR005706">
    <property type="entry name" value="Ribosomal_uS2_bac/mit/plastid"/>
</dbReference>
<dbReference type="HAMAP" id="MF_00291_B">
    <property type="entry name" value="Ribosomal_uS2_B"/>
    <property type="match status" value="1"/>
</dbReference>
<dbReference type="eggNOG" id="COG0052">
    <property type="taxonomic scope" value="Bacteria"/>
</dbReference>
<dbReference type="RefSeq" id="WP_006718239.1">
    <property type="nucleotide sequence ID" value="NZ_CP007032.1"/>
</dbReference>
<dbReference type="CDD" id="cd01425">
    <property type="entry name" value="RPS2"/>
    <property type="match status" value="1"/>
</dbReference>
<dbReference type="GO" id="GO:0003735">
    <property type="term" value="F:structural constituent of ribosome"/>
    <property type="evidence" value="ECO:0007669"/>
    <property type="project" value="InterPro"/>
</dbReference>
<dbReference type="Pfam" id="PF00318">
    <property type="entry name" value="Ribosomal_S2"/>
    <property type="match status" value="1"/>
</dbReference>